<evidence type="ECO:0000313" key="3">
    <source>
        <dbReference type="EMBL" id="RKN39103.1"/>
    </source>
</evidence>
<name>A0A3A9YSX4_9ACTN</name>
<dbReference type="AlphaFoldDB" id="A0A3A9YSX4"/>
<dbReference type="OrthoDB" id="3403585at2"/>
<organism evidence="3 4">
    <name type="scientific">Micromonospora endolithica</name>
    <dbReference type="NCBI Taxonomy" id="230091"/>
    <lineage>
        <taxon>Bacteria</taxon>
        <taxon>Bacillati</taxon>
        <taxon>Actinomycetota</taxon>
        <taxon>Actinomycetes</taxon>
        <taxon>Micromonosporales</taxon>
        <taxon>Micromonosporaceae</taxon>
        <taxon>Micromonospora</taxon>
    </lineage>
</organism>
<evidence type="ECO:0000256" key="2">
    <source>
        <dbReference type="SAM" id="Phobius"/>
    </source>
</evidence>
<evidence type="ECO:0000313" key="4">
    <source>
        <dbReference type="Proteomes" id="UP000281726"/>
    </source>
</evidence>
<feature type="compositionally biased region" description="Pro residues" evidence="1">
    <location>
        <begin position="9"/>
        <end position="20"/>
    </location>
</feature>
<evidence type="ECO:0000256" key="1">
    <source>
        <dbReference type="SAM" id="MobiDB-lite"/>
    </source>
</evidence>
<protein>
    <submittedName>
        <fullName evidence="3">Uncharacterized protein</fullName>
    </submittedName>
</protein>
<dbReference type="EMBL" id="RBAK01000018">
    <property type="protein sequence ID" value="RKN39103.1"/>
    <property type="molecule type" value="Genomic_DNA"/>
</dbReference>
<comment type="caution">
    <text evidence="3">The sequence shown here is derived from an EMBL/GenBank/DDBJ whole genome shotgun (WGS) entry which is preliminary data.</text>
</comment>
<gene>
    <name evidence="3" type="ORF">D7223_29555</name>
</gene>
<dbReference type="RefSeq" id="WP_120732448.1">
    <property type="nucleotide sequence ID" value="NZ_RBAK01000018.1"/>
</dbReference>
<keyword evidence="4" id="KW-1185">Reference proteome</keyword>
<feature type="region of interest" description="Disordered" evidence="1">
    <location>
        <begin position="1"/>
        <end position="21"/>
    </location>
</feature>
<keyword evidence="2" id="KW-0812">Transmembrane</keyword>
<keyword evidence="2" id="KW-0472">Membrane</keyword>
<accession>A0A3A9YSX4</accession>
<keyword evidence="2" id="KW-1133">Transmembrane helix</keyword>
<reference evidence="3 4" key="1">
    <citation type="journal article" date="2004" name="Syst. Appl. Microbiol.">
        <title>Cryptoendolithic actinomycetes from antarctic sandstone rock samples: Micromonospora endolithica sp. nov. and two isolates related to Micromonospora coerulea Jensen 1932.</title>
        <authorList>
            <person name="Hirsch P."/>
            <person name="Mevs U."/>
            <person name="Kroppenstedt R.M."/>
            <person name="Schumann P."/>
            <person name="Stackebrandt E."/>
        </authorList>
    </citation>
    <scope>NUCLEOTIDE SEQUENCE [LARGE SCALE GENOMIC DNA]</scope>
    <source>
        <strain evidence="3 4">JCM 12677</strain>
    </source>
</reference>
<proteinExistence type="predicted"/>
<sequence>MSGLVQPGYAPPAGPEPSPSGRPARWLVIATVVWAVVLAALTWYSVRTDPPTVREQRTLSDAGPVVDGAIGQLSGALGGDAVPALTPPRVDRGCRVTPLADGAVLRRGITVVVPAGAERALLERVSERLPDHWRPGVRVTSTGPRLRADAGEFVLVEGRVEEEGRVTFTADTGCRPVGDDYVRPAIGAGAGPDVDALTAALRALGRPDQPVGDHDQAACPGGGTVRTVRAEAVPAPPDPVAALAPLANGAPVVATGTVYAYRAGPVGVVAELTGDGVRLTATTGCAG</sequence>
<feature type="transmembrane region" description="Helical" evidence="2">
    <location>
        <begin position="26"/>
        <end position="46"/>
    </location>
</feature>
<dbReference type="Proteomes" id="UP000281726">
    <property type="component" value="Unassembled WGS sequence"/>
</dbReference>